<keyword evidence="3" id="KW-0238">DNA-binding</keyword>
<accession>A0A2N3PXW9</accession>
<dbReference type="InterPro" id="IPR036388">
    <property type="entry name" value="WH-like_DNA-bd_sf"/>
</dbReference>
<evidence type="ECO:0000259" key="5">
    <source>
        <dbReference type="PROSITE" id="PS50931"/>
    </source>
</evidence>
<keyword evidence="7" id="KW-1185">Reference proteome</keyword>
<dbReference type="InterPro" id="IPR036390">
    <property type="entry name" value="WH_DNA-bd_sf"/>
</dbReference>
<dbReference type="PROSITE" id="PS50931">
    <property type="entry name" value="HTH_LYSR"/>
    <property type="match status" value="1"/>
</dbReference>
<proteinExistence type="inferred from homology"/>
<dbReference type="GO" id="GO:0005829">
    <property type="term" value="C:cytosol"/>
    <property type="evidence" value="ECO:0007669"/>
    <property type="project" value="TreeGrafter"/>
</dbReference>
<organism evidence="6 7">
    <name type="scientific">Telmatospirillum siberiense</name>
    <dbReference type="NCBI Taxonomy" id="382514"/>
    <lineage>
        <taxon>Bacteria</taxon>
        <taxon>Pseudomonadati</taxon>
        <taxon>Pseudomonadota</taxon>
        <taxon>Alphaproteobacteria</taxon>
        <taxon>Rhodospirillales</taxon>
        <taxon>Rhodospirillaceae</taxon>
        <taxon>Telmatospirillum</taxon>
    </lineage>
</organism>
<feature type="domain" description="HTH lysR-type" evidence="5">
    <location>
        <begin position="1"/>
        <end position="58"/>
    </location>
</feature>
<dbReference type="Proteomes" id="UP000233293">
    <property type="component" value="Unassembled WGS sequence"/>
</dbReference>
<dbReference type="InterPro" id="IPR050950">
    <property type="entry name" value="HTH-type_LysR_regulators"/>
</dbReference>
<evidence type="ECO:0000256" key="4">
    <source>
        <dbReference type="ARBA" id="ARBA00023163"/>
    </source>
</evidence>
<dbReference type="PANTHER" id="PTHR30419:SF31">
    <property type="entry name" value="BLR3139 PROTEIN"/>
    <property type="match status" value="1"/>
</dbReference>
<dbReference type="RefSeq" id="WP_101249794.1">
    <property type="nucleotide sequence ID" value="NZ_PIUM01000005.1"/>
</dbReference>
<dbReference type="InterPro" id="IPR005119">
    <property type="entry name" value="LysR_subst-bd"/>
</dbReference>
<comment type="similarity">
    <text evidence="1">Belongs to the LysR transcriptional regulatory family.</text>
</comment>
<evidence type="ECO:0000313" key="7">
    <source>
        <dbReference type="Proteomes" id="UP000233293"/>
    </source>
</evidence>
<dbReference type="GO" id="GO:0003677">
    <property type="term" value="F:DNA binding"/>
    <property type="evidence" value="ECO:0007669"/>
    <property type="project" value="UniProtKB-KW"/>
</dbReference>
<dbReference type="Pfam" id="PF00126">
    <property type="entry name" value="HTH_1"/>
    <property type="match status" value="1"/>
</dbReference>
<dbReference type="SUPFAM" id="SSF53850">
    <property type="entry name" value="Periplasmic binding protein-like II"/>
    <property type="match status" value="1"/>
</dbReference>
<dbReference type="AlphaFoldDB" id="A0A2N3PXW9"/>
<reference evidence="7" key="1">
    <citation type="submission" date="2017-12" db="EMBL/GenBank/DDBJ databases">
        <title>Draft genome sequence of Telmatospirillum siberiense 26-4b1T, an acidotolerant peatland alphaproteobacterium potentially involved in sulfur cycling.</title>
        <authorList>
            <person name="Hausmann B."/>
            <person name="Pjevac P."/>
            <person name="Schreck K."/>
            <person name="Herbold C.W."/>
            <person name="Daims H."/>
            <person name="Wagner M."/>
            <person name="Pester M."/>
            <person name="Loy A."/>
        </authorList>
    </citation>
    <scope>NUCLEOTIDE SEQUENCE [LARGE SCALE GENOMIC DNA]</scope>
    <source>
        <strain evidence="7">26-4b1</strain>
    </source>
</reference>
<dbReference type="PANTHER" id="PTHR30419">
    <property type="entry name" value="HTH-TYPE TRANSCRIPTIONAL REGULATOR YBHD"/>
    <property type="match status" value="1"/>
</dbReference>
<dbReference type="GO" id="GO:0003700">
    <property type="term" value="F:DNA-binding transcription factor activity"/>
    <property type="evidence" value="ECO:0007669"/>
    <property type="project" value="InterPro"/>
</dbReference>
<dbReference type="CDD" id="cd08436">
    <property type="entry name" value="PBP2_LTTR_like_3"/>
    <property type="match status" value="1"/>
</dbReference>
<evidence type="ECO:0000256" key="1">
    <source>
        <dbReference type="ARBA" id="ARBA00009437"/>
    </source>
</evidence>
<evidence type="ECO:0000256" key="2">
    <source>
        <dbReference type="ARBA" id="ARBA00023015"/>
    </source>
</evidence>
<dbReference type="InterPro" id="IPR000847">
    <property type="entry name" value="LysR_HTH_N"/>
</dbReference>
<dbReference type="FunFam" id="1.10.10.10:FF:000001">
    <property type="entry name" value="LysR family transcriptional regulator"/>
    <property type="match status" value="1"/>
</dbReference>
<dbReference type="Gene3D" id="3.40.190.290">
    <property type="match status" value="1"/>
</dbReference>
<comment type="caution">
    <text evidence="6">The sequence shown here is derived from an EMBL/GenBank/DDBJ whole genome shotgun (WGS) entry which is preliminary data.</text>
</comment>
<evidence type="ECO:0000313" key="6">
    <source>
        <dbReference type="EMBL" id="PKU25270.1"/>
    </source>
</evidence>
<keyword evidence="2" id="KW-0805">Transcription regulation</keyword>
<dbReference type="EMBL" id="PIUM01000005">
    <property type="protein sequence ID" value="PKU25270.1"/>
    <property type="molecule type" value="Genomic_DNA"/>
</dbReference>
<dbReference type="PRINTS" id="PR00039">
    <property type="entry name" value="HTHLYSR"/>
</dbReference>
<sequence>MDLRQLEHFVTVAEEQHFTRAARRLNIVQSGLSTSIRTLEEELGADLFLRSTRRVDLTAAGRVLFLEAQRVLSAARKAKEAVFAIQGLQRGRLTIGMAQTLSPFVDLPALLSRFHADYPGVEIRLCQGASPALCTKVRDGRLDVAFVPMFGGSLDGVSSELYVCEALVVACAPAHPLAGKDDLTLASLAESTFVDFQPEWGTRPLVDHAFAEAKVERHVAFEVNDMRSLLDLVSFGLGIALLPERMVSAQESLSNAPGGLALARLAPPEICWEMAVIYAGRNEPVSAAASAFLALLPPAQE</sequence>
<dbReference type="Pfam" id="PF03466">
    <property type="entry name" value="LysR_substrate"/>
    <property type="match status" value="1"/>
</dbReference>
<dbReference type="SUPFAM" id="SSF46785">
    <property type="entry name" value="Winged helix' DNA-binding domain"/>
    <property type="match status" value="1"/>
</dbReference>
<name>A0A2N3PXW9_9PROT</name>
<gene>
    <name evidence="6" type="ORF">CWS72_06615</name>
</gene>
<dbReference type="Gene3D" id="1.10.10.10">
    <property type="entry name" value="Winged helix-like DNA-binding domain superfamily/Winged helix DNA-binding domain"/>
    <property type="match status" value="1"/>
</dbReference>
<protein>
    <submittedName>
        <fullName evidence="6">LysR family transcriptional regulator</fullName>
    </submittedName>
</protein>
<evidence type="ECO:0000256" key="3">
    <source>
        <dbReference type="ARBA" id="ARBA00023125"/>
    </source>
</evidence>
<keyword evidence="4" id="KW-0804">Transcription</keyword>
<dbReference type="OrthoDB" id="7260751at2"/>